<reference evidence="1 2" key="1">
    <citation type="submission" date="2009-10" db="EMBL/GenBank/DDBJ databases">
        <authorList>
            <person name="Weinstock G."/>
            <person name="Sodergren E."/>
            <person name="Clifton S."/>
            <person name="Fulton L."/>
            <person name="Fulton B."/>
            <person name="Courtney L."/>
            <person name="Fronick C."/>
            <person name="Harrison M."/>
            <person name="Strong C."/>
            <person name="Farmer C."/>
            <person name="Delahaunty K."/>
            <person name="Markovic C."/>
            <person name="Hall O."/>
            <person name="Minx P."/>
            <person name="Tomlinson C."/>
            <person name="Mitreva M."/>
            <person name="Nelson J."/>
            <person name="Hou S."/>
            <person name="Wollam A."/>
            <person name="Pepin K.H."/>
            <person name="Johnson M."/>
            <person name="Bhonagiri V."/>
            <person name="Nash W.E."/>
            <person name="Warren W."/>
            <person name="Chinwalla A."/>
            <person name="Mardis E.R."/>
            <person name="Wilson R.K."/>
        </authorList>
    </citation>
    <scope>NUCLEOTIDE SEQUENCE [LARGE SCALE GENOMIC DNA]</scope>
    <source>
        <strain evidence="2">ATCC 25996 / DSM 4631 / NCTC 10774 / M26</strain>
    </source>
</reference>
<organism evidence="1 2">
    <name type="scientific">Neisseria mucosa (strain ATCC 25996 / DSM 4631 / NCTC 10774 / M26)</name>
    <dbReference type="NCBI Taxonomy" id="546266"/>
    <lineage>
        <taxon>Bacteria</taxon>
        <taxon>Pseudomonadati</taxon>
        <taxon>Pseudomonadota</taxon>
        <taxon>Betaproteobacteria</taxon>
        <taxon>Neisseriales</taxon>
        <taxon>Neisseriaceae</taxon>
        <taxon>Neisseria</taxon>
    </lineage>
</organism>
<protein>
    <submittedName>
        <fullName evidence="1">Uncharacterized protein</fullName>
    </submittedName>
</protein>
<dbReference type="EMBL" id="ACDX02000007">
    <property type="protein sequence ID" value="EFC88631.1"/>
    <property type="molecule type" value="Genomic_DNA"/>
</dbReference>
<sequence length="43" mass="4972">MFFRRPPVKTLPKSNKNLPSNTVCLLVKTRLQSPTFFQPHNTS</sequence>
<evidence type="ECO:0000313" key="2">
    <source>
        <dbReference type="Proteomes" id="UP000003344"/>
    </source>
</evidence>
<name>D2ZWL7_NEIM2</name>
<comment type="caution">
    <text evidence="1">The sequence shown here is derived from an EMBL/GenBank/DDBJ whole genome shotgun (WGS) entry which is preliminary data.</text>
</comment>
<proteinExistence type="predicted"/>
<evidence type="ECO:0000313" key="1">
    <source>
        <dbReference type="EMBL" id="EFC88631.1"/>
    </source>
</evidence>
<dbReference type="Proteomes" id="UP000003344">
    <property type="component" value="Unassembled WGS sequence"/>
</dbReference>
<gene>
    <name evidence="1" type="ORF">NEIMUCOT_05014</name>
</gene>
<dbReference type="STRING" id="546266.NEIMUCOT_05014"/>
<accession>D2ZWL7</accession>
<dbReference type="AlphaFoldDB" id="D2ZWL7"/>